<dbReference type="InterPro" id="IPR018789">
    <property type="entry name" value="Flo11"/>
</dbReference>
<evidence type="ECO:0000259" key="1">
    <source>
        <dbReference type="PROSITE" id="PS51824"/>
    </source>
</evidence>
<dbReference type="Proteomes" id="UP001306508">
    <property type="component" value="Unassembled WGS sequence"/>
</dbReference>
<keyword evidence="3" id="KW-1185">Reference proteome</keyword>
<reference evidence="3" key="1">
    <citation type="submission" date="2023-07" db="EMBL/GenBank/DDBJ databases">
        <title>A draft genome of Kazachstania heterogenica Y-27499.</title>
        <authorList>
            <person name="Donic C."/>
            <person name="Kralova J.S."/>
            <person name="Fidel L."/>
            <person name="Ben-Dor S."/>
            <person name="Jung S."/>
        </authorList>
    </citation>
    <scope>NUCLEOTIDE SEQUENCE [LARGE SCALE GENOMIC DNA]</scope>
    <source>
        <strain evidence="3">Y27499</strain>
    </source>
</reference>
<gene>
    <name evidence="2" type="ORF">RI543_005082</name>
</gene>
<comment type="caution">
    <text evidence="2">The sequence shown here is derived from an EMBL/GenBank/DDBJ whole genome shotgun (WGS) entry which is preliminary data.</text>
</comment>
<dbReference type="Pfam" id="PF10182">
    <property type="entry name" value="Flo11"/>
    <property type="match status" value="1"/>
</dbReference>
<name>A0AAN8A729_9SACH</name>
<feature type="domain" description="Flo11" evidence="1">
    <location>
        <begin position="586"/>
        <end position="760"/>
    </location>
</feature>
<organism evidence="2 3">
    <name type="scientific">Arxiozyma heterogenica</name>
    <dbReference type="NCBI Taxonomy" id="278026"/>
    <lineage>
        <taxon>Eukaryota</taxon>
        <taxon>Fungi</taxon>
        <taxon>Dikarya</taxon>
        <taxon>Ascomycota</taxon>
        <taxon>Saccharomycotina</taxon>
        <taxon>Saccharomycetes</taxon>
        <taxon>Saccharomycetales</taxon>
        <taxon>Saccharomycetaceae</taxon>
        <taxon>Arxiozyma</taxon>
    </lineage>
</organism>
<dbReference type="AlphaFoldDB" id="A0AAN8A729"/>
<proteinExistence type="predicted"/>
<evidence type="ECO:0000313" key="2">
    <source>
        <dbReference type="EMBL" id="KAK5773565.1"/>
    </source>
</evidence>
<evidence type="ECO:0000313" key="3">
    <source>
        <dbReference type="Proteomes" id="UP001306508"/>
    </source>
</evidence>
<dbReference type="PROSITE" id="PS51824">
    <property type="entry name" value="FLO11"/>
    <property type="match status" value="1"/>
</dbReference>
<dbReference type="SMART" id="SM01213">
    <property type="entry name" value="Flo11"/>
    <property type="match status" value="1"/>
</dbReference>
<accession>A0AAN8A729</accession>
<dbReference type="EMBL" id="JAWIZZ010000073">
    <property type="protein sequence ID" value="KAK5773565.1"/>
    <property type="molecule type" value="Genomic_DNA"/>
</dbReference>
<sequence length="1227" mass="131966">MALKLLIVNNVEGSAKKEADRYVVGDYGIPTGKGLLNHLTECFGTESIDLAAEPFFQLAKAKNLTLDDQSFLKPHLVKKNFLTSLTSAQQEALRVIKIKVCERAASLFLMSLYDDSYQRFMDIFGKNHEIKLREVYDVISNAERGVTNSSFVGRRNQFKQKVKNFNCKKCRGQHKTNDAATTTISTLTTLSGDQPFSNDIVIESGATFTLVSGSSYSFNGNINVKGSLEIIGDLKNELTSLQFGSTTTITNNGNINTENIKSANSVTDFVIAPDHIDNSADKGVRKLNGFTTSPVSLSSPLYRNSTIPSEKTKYTLSNTLVVLTTVFNRVTMTTTYCPEPSATSGTSMTAIIGHSSLESVYTNSKNQQEKTNSLSAVSNATLVISIASTTTGPAFTNNENQPKPRNSRASTTIVAGFTKGTTDIASETGTVVGTVKSRRLETLLTTMVPQVSQYVSEQLFSSSTAVTVSHGGIPSLASYEGKGSTMYMKWSVAHCIGLLLFLYNIQLDPYTSMHGSFVESVIYAQHNYDNNQRQIFSDNDDFESKAISRFLNQGDMKTFKNTFCEPTRHLKNITNILVAATDTNTNVKYCPRNEVINGCPNLNFDFHQDITNVHPTYKMDLESVGYLGGNSYQITVRFYASQNIPLSNLHSLKIIGVQGPKGTIQLWGKNEGVTPPDFNPTDFTATFTVYGDTQKSPCYVWLPPFQIQYEYNYSKQWQENGWGATHFDLMLGCNADNQGNSNADFPLYYWPKGCADSCSASSSPSSRTSTTTSLTARAITTAAPKSSLSPSTTYTTTIADISTPTTFTYTTTVTKSSGSSSPKVVVIAVTTSPSTTYTTTTADISAPTTTTYTTTVVDTNGSSSPEVVVGVITPSPSGPTIYNITKGPVSAPTTTTYTTTVTDNNGSSSTEVVVVVITLAPSTLFTTTTGDVTIPTTTTYTTTVTDSNGSSSPEVVIVVITPSPTGATMYTTTSGPVIAPTTITYSSTFTGSNSSSSTEVVVEVITPSSFNNFITASIFVPKPLYRNSTISDEKTESTLTGTLVDLTTVVNGVTMTTTYCPEPSVTSGTSMTAIIGHSSLESVYTNSKNQQEKTNSLSAVSNATLVISIASTTTGPAFTNNENQPKPRNSRASTTIVAGFTKGTTDIASETGTVVGTVKSRRLETLLTTMVPQVSQYVSEQLFSSSTAVTVSHGGIPSLASYEGKGSTMYMKWSVAHCIGLLLFLNE</sequence>
<protein>
    <recommendedName>
        <fullName evidence="1">Flo11 domain-containing protein</fullName>
    </recommendedName>
</protein>